<organism evidence="1 2">
    <name type="scientific">Phlyctema vagabunda</name>
    <dbReference type="NCBI Taxonomy" id="108571"/>
    <lineage>
        <taxon>Eukaryota</taxon>
        <taxon>Fungi</taxon>
        <taxon>Dikarya</taxon>
        <taxon>Ascomycota</taxon>
        <taxon>Pezizomycotina</taxon>
        <taxon>Leotiomycetes</taxon>
        <taxon>Helotiales</taxon>
        <taxon>Dermateaceae</taxon>
        <taxon>Phlyctema</taxon>
    </lineage>
</organism>
<protein>
    <submittedName>
        <fullName evidence="1">Methyltransferase domain-containing protein</fullName>
    </submittedName>
</protein>
<dbReference type="PANTHER" id="PTHR43591:SF31">
    <property type="entry name" value="LAEA-LIKE, PUTATIVE (AFU_ORTHOLOGUE AFUA_8G01930)-RELATED"/>
    <property type="match status" value="1"/>
</dbReference>
<reference evidence="1 2" key="1">
    <citation type="submission" date="2024-06" db="EMBL/GenBank/DDBJ databases">
        <title>Complete genome of Phlyctema vagabunda strain 19-DSS-EL-015.</title>
        <authorList>
            <person name="Fiorenzani C."/>
        </authorList>
    </citation>
    <scope>NUCLEOTIDE SEQUENCE [LARGE SCALE GENOMIC DNA]</scope>
    <source>
        <strain evidence="1 2">19-DSS-EL-015</strain>
    </source>
</reference>
<sequence length="254" mass="29369">MYYLTLGGNLFVAPVPKQQKLHRVLDLGTGTGIWAIDFADEHPESQVIGVDLSPIQPSFVPPNCAFEIDDIEEPWTYKFKFDFINLRMMVGTVRNWPRCFKQCYDNLNPGGWIEIKDIKFPVEDNDNSFPENCAIRKWTDLILEGTKTLGSPCDCAKDYKDQLIEAGFTNVVETRFKWPMNRWPHDPKLKELGMWMHENFSTGLSGLSMAVFTRGLGWTQEELEVFLVDVRKDMKNTRIHGYFPIYAVYAQKPE</sequence>
<keyword evidence="2" id="KW-1185">Reference proteome</keyword>
<dbReference type="GO" id="GO:0032259">
    <property type="term" value="P:methylation"/>
    <property type="evidence" value="ECO:0007669"/>
    <property type="project" value="UniProtKB-KW"/>
</dbReference>
<gene>
    <name evidence="1" type="ORF">PVAG01_03215</name>
</gene>
<dbReference type="GO" id="GO:0008168">
    <property type="term" value="F:methyltransferase activity"/>
    <property type="evidence" value="ECO:0007669"/>
    <property type="project" value="UniProtKB-KW"/>
</dbReference>
<dbReference type="SUPFAM" id="SSF53335">
    <property type="entry name" value="S-adenosyl-L-methionine-dependent methyltransferases"/>
    <property type="match status" value="1"/>
</dbReference>
<evidence type="ECO:0000313" key="1">
    <source>
        <dbReference type="EMBL" id="KAL3426424.1"/>
    </source>
</evidence>
<keyword evidence="1" id="KW-0808">Transferase</keyword>
<dbReference type="Proteomes" id="UP001629113">
    <property type="component" value="Unassembled WGS sequence"/>
</dbReference>
<dbReference type="PANTHER" id="PTHR43591">
    <property type="entry name" value="METHYLTRANSFERASE"/>
    <property type="match status" value="1"/>
</dbReference>
<name>A0ABR4PST8_9HELO</name>
<comment type="caution">
    <text evidence="1">The sequence shown here is derived from an EMBL/GenBank/DDBJ whole genome shotgun (WGS) entry which is preliminary data.</text>
</comment>
<proteinExistence type="predicted"/>
<dbReference type="Gene3D" id="3.40.50.150">
    <property type="entry name" value="Vaccinia Virus protein VP39"/>
    <property type="match status" value="1"/>
</dbReference>
<dbReference type="InterPro" id="IPR029063">
    <property type="entry name" value="SAM-dependent_MTases_sf"/>
</dbReference>
<evidence type="ECO:0000313" key="2">
    <source>
        <dbReference type="Proteomes" id="UP001629113"/>
    </source>
</evidence>
<dbReference type="Pfam" id="PF13489">
    <property type="entry name" value="Methyltransf_23"/>
    <property type="match status" value="1"/>
</dbReference>
<accession>A0ABR4PST8</accession>
<dbReference type="CDD" id="cd02440">
    <property type="entry name" value="AdoMet_MTases"/>
    <property type="match status" value="1"/>
</dbReference>
<keyword evidence="1" id="KW-0489">Methyltransferase</keyword>
<dbReference type="EMBL" id="JBFCZG010000002">
    <property type="protein sequence ID" value="KAL3426424.1"/>
    <property type="molecule type" value="Genomic_DNA"/>
</dbReference>